<protein>
    <recommendedName>
        <fullName evidence="6">Trehalose 6-phosphate phosphatase</fullName>
        <ecNumber evidence="6">3.1.3.12</ecNumber>
    </recommendedName>
</protein>
<dbReference type="GO" id="GO:0005992">
    <property type="term" value="P:trehalose biosynthetic process"/>
    <property type="evidence" value="ECO:0007669"/>
    <property type="project" value="UniProtKB-UniPathway"/>
</dbReference>
<dbReference type="RefSeq" id="WP_183470414.1">
    <property type="nucleotide sequence ID" value="NZ_JACHVU010000008.1"/>
</dbReference>
<dbReference type="InterPro" id="IPR044651">
    <property type="entry name" value="OTSB-like"/>
</dbReference>
<proteinExistence type="inferred from homology"/>
<dbReference type="PANTHER" id="PTHR43768">
    <property type="entry name" value="TREHALOSE 6-PHOSPHATE PHOSPHATASE"/>
    <property type="match status" value="1"/>
</dbReference>
<dbReference type="Gene3D" id="3.30.70.1020">
    <property type="entry name" value="Trehalose-6-phosphate phosphatase related protein, domain 2"/>
    <property type="match status" value="1"/>
</dbReference>
<dbReference type="InterPro" id="IPR036412">
    <property type="entry name" value="HAD-like_sf"/>
</dbReference>
<dbReference type="PANTHER" id="PTHR43768:SF3">
    <property type="entry name" value="TREHALOSE 6-PHOSPHATE PHOSPHATASE"/>
    <property type="match status" value="1"/>
</dbReference>
<dbReference type="GO" id="GO:0004805">
    <property type="term" value="F:trehalose-phosphatase activity"/>
    <property type="evidence" value="ECO:0007669"/>
    <property type="project" value="UniProtKB-EC"/>
</dbReference>
<keyword evidence="6" id="KW-0460">Magnesium</keyword>
<name>A0A839QC51_MYCIR</name>
<evidence type="ECO:0000256" key="1">
    <source>
        <dbReference type="ARBA" id="ARBA00000500"/>
    </source>
</evidence>
<comment type="pathway">
    <text evidence="2 6">Glycan biosynthesis; trehalose biosynthesis.</text>
</comment>
<comment type="similarity">
    <text evidence="3 6">Belongs to the trehalose phosphatase family.</text>
</comment>
<dbReference type="Proteomes" id="UP000550501">
    <property type="component" value="Unassembled WGS sequence"/>
</dbReference>
<dbReference type="CDD" id="cd01627">
    <property type="entry name" value="HAD_TPP"/>
    <property type="match status" value="1"/>
</dbReference>
<dbReference type="GO" id="GO:0046872">
    <property type="term" value="F:metal ion binding"/>
    <property type="evidence" value="ECO:0007669"/>
    <property type="project" value="UniProtKB-KW"/>
</dbReference>
<dbReference type="EMBL" id="JACHVU010000008">
    <property type="protein sequence ID" value="MBB2992055.1"/>
    <property type="molecule type" value="Genomic_DNA"/>
</dbReference>
<evidence type="ECO:0000256" key="6">
    <source>
        <dbReference type="RuleBase" id="RU361117"/>
    </source>
</evidence>
<gene>
    <name evidence="7" type="ORF">FHR72_003551</name>
</gene>
<comment type="caution">
    <text evidence="7">The sequence shown here is derived from an EMBL/GenBank/DDBJ whole genome shotgun (WGS) entry which is preliminary data.</text>
</comment>
<dbReference type="NCBIfam" id="TIGR00685">
    <property type="entry name" value="T6PP"/>
    <property type="match status" value="1"/>
</dbReference>
<dbReference type="Gene3D" id="3.40.50.1000">
    <property type="entry name" value="HAD superfamily/HAD-like"/>
    <property type="match status" value="1"/>
</dbReference>
<evidence type="ECO:0000256" key="2">
    <source>
        <dbReference type="ARBA" id="ARBA00005199"/>
    </source>
</evidence>
<dbReference type="SUPFAM" id="SSF56784">
    <property type="entry name" value="HAD-like"/>
    <property type="match status" value="1"/>
</dbReference>
<comment type="cofactor">
    <cofactor evidence="6">
        <name>Mg(2+)</name>
        <dbReference type="ChEBI" id="CHEBI:18420"/>
    </cofactor>
</comment>
<accession>A0A839QC51</accession>
<evidence type="ECO:0000313" key="8">
    <source>
        <dbReference type="Proteomes" id="UP000550501"/>
    </source>
</evidence>
<dbReference type="NCBIfam" id="TIGR01484">
    <property type="entry name" value="HAD-SF-IIB"/>
    <property type="match status" value="1"/>
</dbReference>
<comment type="catalytic activity">
    <reaction evidence="1 6">
        <text>alpha,alpha-trehalose 6-phosphate + H2O = alpha,alpha-trehalose + phosphate</text>
        <dbReference type="Rhea" id="RHEA:23420"/>
        <dbReference type="ChEBI" id="CHEBI:15377"/>
        <dbReference type="ChEBI" id="CHEBI:16551"/>
        <dbReference type="ChEBI" id="CHEBI:43474"/>
        <dbReference type="ChEBI" id="CHEBI:58429"/>
        <dbReference type="EC" id="3.1.3.12"/>
    </reaction>
</comment>
<organism evidence="7 8">
    <name type="scientific">Mycolicibacterium iranicum</name>
    <name type="common">Mycobacterium iranicum</name>
    <dbReference type="NCBI Taxonomy" id="912594"/>
    <lineage>
        <taxon>Bacteria</taxon>
        <taxon>Bacillati</taxon>
        <taxon>Actinomycetota</taxon>
        <taxon>Actinomycetes</taxon>
        <taxon>Mycobacteriales</taxon>
        <taxon>Mycobacteriaceae</taxon>
        <taxon>Mycolicibacterium</taxon>
    </lineage>
</organism>
<keyword evidence="6" id="KW-0479">Metal-binding</keyword>
<reference evidence="7 8" key="1">
    <citation type="submission" date="2020-08" db="EMBL/GenBank/DDBJ databases">
        <title>The Agave Microbiome: Exploring the role of microbial communities in plant adaptations to desert environments.</title>
        <authorList>
            <person name="Partida-Martinez L.P."/>
        </authorList>
    </citation>
    <scope>NUCLEOTIDE SEQUENCE [LARGE SCALE GENOMIC DNA]</scope>
    <source>
        <strain evidence="7 8">AT2.18</strain>
    </source>
</reference>
<dbReference type="UniPathway" id="UPA00299"/>
<dbReference type="AlphaFoldDB" id="A0A839QC51"/>
<dbReference type="InterPro" id="IPR023214">
    <property type="entry name" value="HAD_sf"/>
</dbReference>
<comment type="function">
    <text evidence="5 6">Removes the phosphate from trehalose 6-phosphate to produce free trehalose.</text>
</comment>
<dbReference type="InterPro" id="IPR006379">
    <property type="entry name" value="HAD-SF_hydro_IIB"/>
</dbReference>
<evidence type="ECO:0000256" key="4">
    <source>
        <dbReference type="ARBA" id="ARBA00022801"/>
    </source>
</evidence>
<evidence type="ECO:0000256" key="5">
    <source>
        <dbReference type="ARBA" id="ARBA00024179"/>
    </source>
</evidence>
<evidence type="ECO:0000256" key="3">
    <source>
        <dbReference type="ARBA" id="ARBA00008770"/>
    </source>
</evidence>
<keyword evidence="8" id="KW-1185">Reference proteome</keyword>
<sequence length="251" mass="25695">MTDLPPDLLDALNAAATTPRLLVTSDFDGTLAPIVSNPADARPLPAAADALVTLAALTDTSAALISGRALATLRELSGMPSTVHLVGSHGAEFASGFAHDIDRELLDRITTGLEQIAADKPGVTVETKPASVALHVRNASASDGDAALAAAWDAAPGWDAHVTTGKAVLEFAVLDTDKGEAVDVLRGELDATAVVFFGDDVTDEKAFARLRDSDIGVKVGPGDTAATYRVDSPDDVAAALRHLADARAGIA</sequence>
<dbReference type="InterPro" id="IPR003337">
    <property type="entry name" value="Trehalose_PPase"/>
</dbReference>
<dbReference type="EC" id="3.1.3.12" evidence="6"/>
<evidence type="ECO:0000313" key="7">
    <source>
        <dbReference type="EMBL" id="MBB2992055.1"/>
    </source>
</evidence>
<keyword evidence="4 6" id="KW-0378">Hydrolase</keyword>
<dbReference type="Pfam" id="PF02358">
    <property type="entry name" value="Trehalose_PPase"/>
    <property type="match status" value="1"/>
</dbReference>